<dbReference type="InterPro" id="IPR027439">
    <property type="entry name" value="PA_heptamer_dom"/>
</dbReference>
<dbReference type="SUPFAM" id="SSF69360">
    <property type="entry name" value="Cell wall binding repeat"/>
    <property type="match status" value="1"/>
</dbReference>
<dbReference type="GO" id="GO:0005576">
    <property type="term" value="C:extracellular region"/>
    <property type="evidence" value="ECO:0007669"/>
    <property type="project" value="InterPro"/>
</dbReference>
<dbReference type="Pfam" id="PF17475">
    <property type="entry name" value="Binary_toxB_2"/>
    <property type="match status" value="1"/>
</dbReference>
<dbReference type="PRINTS" id="PR01391">
    <property type="entry name" value="BINARYTOXINB"/>
</dbReference>
<dbReference type="Gene3D" id="2.60.120.240">
    <property type="entry name" value="Protective antigen, heptamerisation domain"/>
    <property type="match status" value="1"/>
</dbReference>
<evidence type="ECO:0000259" key="1">
    <source>
        <dbReference type="Pfam" id="PF03495"/>
    </source>
</evidence>
<dbReference type="RefSeq" id="WP_115226565.1">
    <property type="nucleotide sequence ID" value="NZ_CAWOLO010000032.1"/>
</dbReference>
<keyword evidence="6" id="KW-1185">Reference proteome</keyword>
<sequence>MDTLDAYAAVDSPFQELRGLHFRLHENGQENTAFSSDRSNHWQHGSAIKDADSGKFTEINYVTSDDETVSFQVKIHNEWCDVTGPDAFFQALLAAKQQVHPSELGANEASNLRGKLADYLEKHAAKLGQSRITANSQDLTLDGTSTQDPIDIVLQRGADLMEKCTLRQQELQRRNQVALVPPMAATGTVILNLVSLTNQYLPNYPQALPSVKSSTSSPSNTIVTNAVPFSAPLALPSIAAMSKSPQISMEPQSTLTQISKAADWVISWVPNLPRVLPGADGAPLPIKLGLQGSDTDMDGIPDAWEKNGYTVAIQSDQSGIRRNILVQWEDAIHKNQTDTSGRFYIKYKSDPDHWSSTRDPYSDSAKVLGDIDATVHRVAQNPLVATMPVLQMELEDFSVGAVDIVRNSKETGSTLYKGTSKQTGISQTTEWNVHGGLSFGFEGKNPKAEISIGGSYGESTTTFNMMEKTESSQTSQAASNSIEWNTGARATAYGAVRYLNIGTASAHRVIPTVTVSLPISKNYPQMHDVVGTLAGEVNQGQGANVLVLGEVYPDNSKAPVFYSDFSNSRVGSITLLKSQYDRFIKDQQLQFDLQQYKAEVTSSTTEVLPDGNNWNHYVPQILSVTAQLKYRLPANKMPQGNQPLPRNPTMDELEVHVLATSRTPNRELNRPLLSVGEAIDHSSPFEFNNGVYRHGDFSFSEIAIHFDKNSLPQSERKKIEGSQGAVDPTLFQGMKLLITPKGWVSSPSTIFFYKNGQALTGQHQLPSQDDPSVMKSYTFDEYGKILTKETTGMRIDTFGRESYLGTGEDGTGLALGEKATGWKTINETQYYFGTSTDRTHLRQGELAKNCDLELGGKKFQFSSTGLLLPPTGEWSKSKYQDVTYKFTSGHQQGEYARGQVKIDGKSYDFREVNHYQHPLPYIFSSDSPLAEI</sequence>
<feature type="domain" description="Protective antigen Ca-binding" evidence="1">
    <location>
        <begin position="294"/>
        <end position="385"/>
    </location>
</feature>
<dbReference type="Gene3D" id="2.10.270.10">
    <property type="entry name" value="Cholin Binding"/>
    <property type="match status" value="1"/>
</dbReference>
<evidence type="ECO:0000313" key="3">
    <source>
        <dbReference type="EMBL" id="STQ90203.1"/>
    </source>
</evidence>
<proteinExistence type="predicted"/>
<dbReference type="OrthoDB" id="2943142at2"/>
<reference evidence="3 5" key="1">
    <citation type="submission" date="2018-06" db="EMBL/GenBank/DDBJ databases">
        <authorList>
            <consortium name="Pathogen Informatics"/>
            <person name="Doyle S."/>
        </authorList>
    </citation>
    <scope>NUCLEOTIDE SEQUENCE [LARGE SCALE GENOMIC DNA]</scope>
    <source>
        <strain evidence="3 5">NCTC11159</strain>
    </source>
</reference>
<feature type="domain" description="Protective antigen heptamerisation" evidence="2">
    <location>
        <begin position="416"/>
        <end position="601"/>
    </location>
</feature>
<reference evidence="4 6" key="2">
    <citation type="submission" date="2019-03" db="EMBL/GenBank/DDBJ databases">
        <title>Genomic Encyclopedia of Type Strains, Phase IV (KMG-IV): sequencing the most valuable type-strain genomes for metagenomic binning, comparative biology and taxonomic classification.</title>
        <authorList>
            <person name="Goeker M."/>
        </authorList>
    </citation>
    <scope>NUCLEOTIDE SEQUENCE [LARGE SCALE GENOMIC DNA]</scope>
    <source>
        <strain evidence="4 6">DSM 3764</strain>
    </source>
</reference>
<dbReference type="GO" id="GO:0051260">
    <property type="term" value="P:protein homooligomerization"/>
    <property type="evidence" value="ECO:0007669"/>
    <property type="project" value="InterPro"/>
</dbReference>
<dbReference type="Gene3D" id="3.90.182.10">
    <property type="entry name" value="Toxin - Anthrax Protective Antigen,domain 1"/>
    <property type="match status" value="1"/>
</dbReference>
<organism evidence="3 5">
    <name type="scientific">Iodobacter fluviatilis</name>
    <dbReference type="NCBI Taxonomy" id="537"/>
    <lineage>
        <taxon>Bacteria</taxon>
        <taxon>Pseudomonadati</taxon>
        <taxon>Pseudomonadota</taxon>
        <taxon>Betaproteobacteria</taxon>
        <taxon>Neisseriales</taxon>
        <taxon>Chitinibacteraceae</taxon>
        <taxon>Iodobacter</taxon>
    </lineage>
</organism>
<dbReference type="EMBL" id="UGHR01000001">
    <property type="protein sequence ID" value="STQ90203.1"/>
    <property type="molecule type" value="Genomic_DNA"/>
</dbReference>
<dbReference type="Proteomes" id="UP000295794">
    <property type="component" value="Unassembled WGS sequence"/>
</dbReference>
<dbReference type="InterPro" id="IPR035088">
    <property type="entry name" value="PA_Ca-bd"/>
</dbReference>
<evidence type="ECO:0000259" key="2">
    <source>
        <dbReference type="Pfam" id="PF17475"/>
    </source>
</evidence>
<dbReference type="EMBL" id="SMBT01000032">
    <property type="protein sequence ID" value="TCU80245.1"/>
    <property type="molecule type" value="Genomic_DNA"/>
</dbReference>
<evidence type="ECO:0000313" key="4">
    <source>
        <dbReference type="EMBL" id="TCU80245.1"/>
    </source>
</evidence>
<dbReference type="InterPro" id="IPR037149">
    <property type="entry name" value="PA_heptamer_dom_sf"/>
</dbReference>
<name>A0A377Q5K1_9NEIS</name>
<dbReference type="SUPFAM" id="SSF56988">
    <property type="entry name" value="Anthrax protective antigen"/>
    <property type="match status" value="1"/>
</dbReference>
<evidence type="ECO:0000313" key="6">
    <source>
        <dbReference type="Proteomes" id="UP000295794"/>
    </source>
</evidence>
<dbReference type="AlphaFoldDB" id="A0A377Q5K1"/>
<evidence type="ECO:0000313" key="5">
    <source>
        <dbReference type="Proteomes" id="UP000255108"/>
    </source>
</evidence>
<gene>
    <name evidence="3" type="primary">pagA</name>
    <name evidence="4" type="ORF">EV682_1323</name>
    <name evidence="3" type="ORF">NCTC11159_01266</name>
</gene>
<dbReference type="InterPro" id="IPR003896">
    <property type="entry name" value="Bacterial_exotoxin_B"/>
</dbReference>
<dbReference type="Pfam" id="PF03495">
    <property type="entry name" value="Binary_toxB"/>
    <property type="match status" value="1"/>
</dbReference>
<accession>A0A377Q5K1</accession>
<protein>
    <submittedName>
        <fullName evidence="4">Binary toxin B/toxin PA</fullName>
    </submittedName>
    <submittedName>
        <fullName evidence="3">PA-83</fullName>
    </submittedName>
</protein>
<dbReference type="Proteomes" id="UP000255108">
    <property type="component" value="Unassembled WGS sequence"/>
</dbReference>